<name>A0AAU8DSQ1_9ACTN</name>
<gene>
    <name evidence="1" type="ORF">ABLG96_02955</name>
</gene>
<dbReference type="RefSeq" id="WP_353649938.1">
    <property type="nucleotide sequence ID" value="NZ_CP159218.1"/>
</dbReference>
<dbReference type="Pfam" id="PF04978">
    <property type="entry name" value="MST"/>
    <property type="match status" value="1"/>
</dbReference>
<dbReference type="InterPro" id="IPR034660">
    <property type="entry name" value="DinB/YfiT-like"/>
</dbReference>
<dbReference type="Gene3D" id="1.20.120.450">
    <property type="entry name" value="dinb family like domain"/>
    <property type="match status" value="1"/>
</dbReference>
<dbReference type="AlphaFoldDB" id="A0AAU8DSQ1"/>
<organism evidence="1">
    <name type="scientific">Nakamurella sp. A5-74</name>
    <dbReference type="NCBI Taxonomy" id="3158264"/>
    <lineage>
        <taxon>Bacteria</taxon>
        <taxon>Bacillati</taxon>
        <taxon>Actinomycetota</taxon>
        <taxon>Actinomycetes</taxon>
        <taxon>Nakamurellales</taxon>
        <taxon>Nakamurellaceae</taxon>
        <taxon>Nakamurella</taxon>
    </lineage>
</organism>
<dbReference type="SUPFAM" id="SSF109854">
    <property type="entry name" value="DinB/YfiT-like putative metalloenzymes"/>
    <property type="match status" value="1"/>
</dbReference>
<dbReference type="InterPro" id="IPR007061">
    <property type="entry name" value="MST-like"/>
</dbReference>
<sequence length="168" mass="18782">MARTDPPLDGTEFETLSGFADFLRETIWLKTEGLDSAGLAVTLAPSDMTLGGMLKHLAYVEDYWVGHILLGREPAAPWDSAPWDDDADWDWHSAADDSPEQTRSLWRATVETSRTDFPTDLDRISARANSRGMHFSARWVLTHLIEEYGRHAGHADLIRQSIDGVTGE</sequence>
<accession>A0AAU8DSQ1</accession>
<proteinExistence type="predicted"/>
<reference evidence="1" key="1">
    <citation type="submission" date="2024-05" db="EMBL/GenBank/DDBJ databases">
        <authorList>
            <person name="Cai S.Y."/>
            <person name="Jin L.M."/>
            <person name="Li H.R."/>
        </authorList>
    </citation>
    <scope>NUCLEOTIDE SEQUENCE</scope>
    <source>
        <strain evidence="1">A5-74</strain>
    </source>
</reference>
<dbReference type="EMBL" id="CP159218">
    <property type="protein sequence ID" value="XCG64325.1"/>
    <property type="molecule type" value="Genomic_DNA"/>
</dbReference>
<protein>
    <submittedName>
        <fullName evidence="1">DUF664 domain-containing protein</fullName>
    </submittedName>
</protein>
<evidence type="ECO:0000313" key="1">
    <source>
        <dbReference type="EMBL" id="XCG64325.1"/>
    </source>
</evidence>